<comment type="caution">
    <text evidence="1">The sequence shown here is derived from an EMBL/GenBank/DDBJ whole genome shotgun (WGS) entry which is preliminary data.</text>
</comment>
<dbReference type="Proteomes" id="UP000228930">
    <property type="component" value="Unassembled WGS sequence"/>
</dbReference>
<evidence type="ECO:0000313" key="2">
    <source>
        <dbReference type="Proteomes" id="UP000228930"/>
    </source>
</evidence>
<evidence type="ECO:0000313" key="1">
    <source>
        <dbReference type="EMBL" id="PIT02731.1"/>
    </source>
</evidence>
<proteinExistence type="predicted"/>
<sequence length="280" mass="29810">MTTVSDYKAQLLQRLQKAGDQPDSGAQEMLDLAGSEERITALIKLLSNPATPAADLVNAIGTLAAVSIFSKVLPTQSAELTNALRGLINSPDAEVRRQALSYLTLRGDAVAQQHLRSELQSSKPEADKSVPTSQAIAMLGVDKKAIDKALLLNIAKNPPDDESLVQAVRHLPADKDTAAVLMGILQDDSKPLAARALIPDIVNNVDSSAFTAYAKQKLEQYGAASEIAPFLASGVANIQSDKNQHQVEETKTLIRSLAAEGSDAFQKAVSQLNNPILPDK</sequence>
<organism evidence="1 2">
    <name type="scientific">Bradyrhizobium nitroreducens</name>
    <dbReference type="NCBI Taxonomy" id="709803"/>
    <lineage>
        <taxon>Bacteria</taxon>
        <taxon>Pseudomonadati</taxon>
        <taxon>Pseudomonadota</taxon>
        <taxon>Alphaproteobacteria</taxon>
        <taxon>Hyphomicrobiales</taxon>
        <taxon>Nitrobacteraceae</taxon>
        <taxon>Bradyrhizobium</taxon>
    </lineage>
</organism>
<accession>A0A2M6UDX5</accession>
<gene>
    <name evidence="1" type="ORF">TSA1_19720</name>
</gene>
<dbReference type="EMBL" id="LFJC01000003">
    <property type="protein sequence ID" value="PIT02731.1"/>
    <property type="molecule type" value="Genomic_DNA"/>
</dbReference>
<name>A0A2M6UDX5_9BRAD</name>
<protein>
    <recommendedName>
        <fullName evidence="3">HEAT repeat domain-containing protein</fullName>
    </recommendedName>
</protein>
<evidence type="ECO:0008006" key="3">
    <source>
        <dbReference type="Google" id="ProtNLM"/>
    </source>
</evidence>
<reference evidence="1 2" key="1">
    <citation type="submission" date="2015-06" db="EMBL/GenBank/DDBJ databases">
        <title>Comparative genome analysis of nirS-carrying Bradyrhizobium sp. strains.</title>
        <authorList>
            <person name="Ishii S."/>
            <person name="Jang J."/>
            <person name="Nishizawa T."/>
            <person name="Senoo K."/>
        </authorList>
    </citation>
    <scope>NUCLEOTIDE SEQUENCE [LARGE SCALE GENOMIC DNA]</scope>
    <source>
        <strain evidence="1 2">TSA1</strain>
    </source>
</reference>
<dbReference type="RefSeq" id="WP_100177898.1">
    <property type="nucleotide sequence ID" value="NZ_LFJC01000003.1"/>
</dbReference>
<keyword evidence="2" id="KW-1185">Reference proteome</keyword>
<dbReference type="AlphaFoldDB" id="A0A2M6UDX5"/>